<protein>
    <submittedName>
        <fullName evidence="1">Uncharacterized protein</fullName>
    </submittedName>
</protein>
<evidence type="ECO:0000313" key="1">
    <source>
        <dbReference type="EMBL" id="ACM25786.1"/>
    </source>
</evidence>
<organism evidence="1 2">
    <name type="scientific">Rhizobium rhizogenes (strain K84 / ATCC BAA-868)</name>
    <name type="common">Agrobacterium radiobacter</name>
    <dbReference type="NCBI Taxonomy" id="311403"/>
    <lineage>
        <taxon>Bacteria</taxon>
        <taxon>Pseudomonadati</taxon>
        <taxon>Pseudomonadota</taxon>
        <taxon>Alphaproteobacteria</taxon>
        <taxon>Hyphomicrobiales</taxon>
        <taxon>Rhizobiaceae</taxon>
        <taxon>Rhizobium/Agrobacterium group</taxon>
        <taxon>Rhizobium</taxon>
    </lineage>
</organism>
<sequence>MHRTSNVAMKSLSDIEPGELIRYNFGTGASILVLLNVLEDGSGVFGVFESPVFEKPMCWHAMKRDGLCLSYGSDWVIEEVHGTETIPGGYYLDQSSHLSIYEDGLVLAFLPAKGRFDFQTFLFNLTTSSVVNAVDQAKVAPISEWRLWESEAHFTNEKGPLFEMKRNDP</sequence>
<dbReference type="HOGENOM" id="CLU_1685167_0_0_5"/>
<dbReference type="Proteomes" id="UP000001600">
    <property type="component" value="Chromosome 1"/>
</dbReference>
<evidence type="ECO:0000313" key="2">
    <source>
        <dbReference type="Proteomes" id="UP000001600"/>
    </source>
</evidence>
<accession>B9JAV3</accession>
<gene>
    <name evidence="1" type="ordered locus">Arad_1320</name>
</gene>
<dbReference type="KEGG" id="ara:Arad_1320"/>
<proteinExistence type="predicted"/>
<dbReference type="EMBL" id="CP000628">
    <property type="protein sequence ID" value="ACM25786.1"/>
    <property type="molecule type" value="Genomic_DNA"/>
</dbReference>
<dbReference type="RefSeq" id="WP_012651076.1">
    <property type="nucleotide sequence ID" value="NC_011985.1"/>
</dbReference>
<reference evidence="1 2" key="1">
    <citation type="journal article" date="2009" name="J. Bacteriol.">
        <title>Genome sequences of three Agrobacterium biovars help elucidate the evolution of multichromosome genomes in bacteria.</title>
        <authorList>
            <person name="Slater S.C."/>
            <person name="Goldman B.S."/>
            <person name="Goodner B."/>
            <person name="Setubal J.C."/>
            <person name="Farrand S.K."/>
            <person name="Nester E.W."/>
            <person name="Burr T.J."/>
            <person name="Banta L."/>
            <person name="Dickerman A.W."/>
            <person name="Paulsen I."/>
            <person name="Otten L."/>
            <person name="Suen G."/>
            <person name="Welch R."/>
            <person name="Almeida N.F."/>
            <person name="Arnold F."/>
            <person name="Burton O.T."/>
            <person name="Du Z."/>
            <person name="Ewing A."/>
            <person name="Godsy E."/>
            <person name="Heisel S."/>
            <person name="Houmiel K.L."/>
            <person name="Jhaveri J."/>
            <person name="Lu J."/>
            <person name="Miller N.M."/>
            <person name="Norton S."/>
            <person name="Chen Q."/>
            <person name="Phoolcharoen W."/>
            <person name="Ohlin V."/>
            <person name="Ondrusek D."/>
            <person name="Pride N."/>
            <person name="Stricklin S.L."/>
            <person name="Sun J."/>
            <person name="Wheeler C."/>
            <person name="Wilson L."/>
            <person name="Zhu H."/>
            <person name="Wood D.W."/>
        </authorList>
    </citation>
    <scope>NUCLEOTIDE SEQUENCE [LARGE SCALE GENOMIC DNA]</scope>
    <source>
        <strain evidence="2">K84 / ATCC BAA-868</strain>
    </source>
</reference>
<dbReference type="AlphaFoldDB" id="B9JAV3"/>
<name>B9JAV3_RHIR8</name>